<accession>H5X269</accession>
<gene>
    <name evidence="11" type="ORF">SacmaDRAFT_5029</name>
</gene>
<evidence type="ECO:0000256" key="2">
    <source>
        <dbReference type="ARBA" id="ARBA00005992"/>
    </source>
</evidence>
<dbReference type="PANTHER" id="PTHR30582:SF24">
    <property type="entry name" value="L,D-TRANSPEPTIDASE ERFK_SRFK-RELATED"/>
    <property type="match status" value="1"/>
</dbReference>
<evidence type="ECO:0000313" key="12">
    <source>
        <dbReference type="Proteomes" id="UP000004926"/>
    </source>
</evidence>
<dbReference type="Pfam" id="PF03734">
    <property type="entry name" value="YkuD"/>
    <property type="match status" value="1"/>
</dbReference>
<dbReference type="GO" id="GO:0018104">
    <property type="term" value="P:peptidoglycan-protein cross-linking"/>
    <property type="evidence" value="ECO:0007669"/>
    <property type="project" value="TreeGrafter"/>
</dbReference>
<evidence type="ECO:0000256" key="3">
    <source>
        <dbReference type="ARBA" id="ARBA00022676"/>
    </source>
</evidence>
<feature type="domain" description="L,D-TPase catalytic" evidence="10">
    <location>
        <begin position="159"/>
        <end position="277"/>
    </location>
</feature>
<dbReference type="Proteomes" id="UP000004926">
    <property type="component" value="Chromosome"/>
</dbReference>
<keyword evidence="3" id="KW-0328">Glycosyltransferase</keyword>
<dbReference type="GO" id="GO:0071972">
    <property type="term" value="F:peptidoglycan L,D-transpeptidase activity"/>
    <property type="evidence" value="ECO:0007669"/>
    <property type="project" value="TreeGrafter"/>
</dbReference>
<evidence type="ECO:0000256" key="7">
    <source>
        <dbReference type="ARBA" id="ARBA00022984"/>
    </source>
</evidence>
<dbReference type="GO" id="GO:0016757">
    <property type="term" value="F:glycosyltransferase activity"/>
    <property type="evidence" value="ECO:0007669"/>
    <property type="project" value="UniProtKB-KW"/>
</dbReference>
<keyword evidence="7 9" id="KW-0573">Peptidoglycan synthesis</keyword>
<evidence type="ECO:0000256" key="8">
    <source>
        <dbReference type="ARBA" id="ARBA00023316"/>
    </source>
</evidence>
<evidence type="ECO:0000256" key="9">
    <source>
        <dbReference type="PROSITE-ProRule" id="PRU01373"/>
    </source>
</evidence>
<comment type="pathway">
    <text evidence="1 9">Cell wall biogenesis; peptidoglycan biosynthesis.</text>
</comment>
<evidence type="ECO:0000256" key="6">
    <source>
        <dbReference type="ARBA" id="ARBA00022960"/>
    </source>
</evidence>
<keyword evidence="6 9" id="KW-0133">Cell shape</keyword>
<dbReference type="GO" id="GO:0008360">
    <property type="term" value="P:regulation of cell shape"/>
    <property type="evidence" value="ECO:0007669"/>
    <property type="project" value="UniProtKB-UniRule"/>
</dbReference>
<evidence type="ECO:0000313" key="11">
    <source>
        <dbReference type="EMBL" id="EHR53198.1"/>
    </source>
</evidence>
<dbReference type="AlphaFoldDB" id="H5X269"/>
<dbReference type="eggNOG" id="COG1376">
    <property type="taxonomic scope" value="Bacteria"/>
</dbReference>
<keyword evidence="8 9" id="KW-0961">Cell wall biogenesis/degradation</keyword>
<dbReference type="SUPFAM" id="SSF141523">
    <property type="entry name" value="L,D-transpeptidase catalytic domain-like"/>
    <property type="match status" value="1"/>
</dbReference>
<dbReference type="UniPathway" id="UPA00219"/>
<organism evidence="11 12">
    <name type="scientific">Saccharomonospora marina XMU15</name>
    <dbReference type="NCBI Taxonomy" id="882083"/>
    <lineage>
        <taxon>Bacteria</taxon>
        <taxon>Bacillati</taxon>
        <taxon>Actinomycetota</taxon>
        <taxon>Actinomycetes</taxon>
        <taxon>Pseudonocardiales</taxon>
        <taxon>Pseudonocardiaceae</taxon>
        <taxon>Saccharomonospora</taxon>
    </lineage>
</organism>
<dbReference type="PANTHER" id="PTHR30582">
    <property type="entry name" value="L,D-TRANSPEPTIDASE"/>
    <property type="match status" value="1"/>
</dbReference>
<evidence type="ECO:0000256" key="5">
    <source>
        <dbReference type="ARBA" id="ARBA00022801"/>
    </source>
</evidence>
<keyword evidence="4" id="KW-0808">Transferase</keyword>
<dbReference type="CDD" id="cd16913">
    <property type="entry name" value="YkuD_like"/>
    <property type="match status" value="1"/>
</dbReference>
<proteinExistence type="inferred from homology"/>
<keyword evidence="5" id="KW-0378">Hydrolase</keyword>
<dbReference type="PROSITE" id="PS52029">
    <property type="entry name" value="LD_TPASE"/>
    <property type="match status" value="1"/>
</dbReference>
<dbReference type="STRING" id="882083.SacmaDRAFT_5029"/>
<protein>
    <submittedName>
        <fullName evidence="11">Ykud domain-containing protein</fullName>
    </submittedName>
</protein>
<reference evidence="11 12" key="1">
    <citation type="journal article" date="2012" name="Stand. Genomic Sci.">
        <title>Genome sequence of the ocean sediment bacterium Saccharomonospora marina type strain (XMU15(T)).</title>
        <authorList>
            <person name="Klenk H.P."/>
            <person name="Lu M."/>
            <person name="Lucas S."/>
            <person name="Lapidus A."/>
            <person name="Copeland A."/>
            <person name="Pitluck S."/>
            <person name="Goodwin L.A."/>
            <person name="Han C."/>
            <person name="Tapia R."/>
            <person name="Brambilla E.M."/>
            <person name="Potter G."/>
            <person name="Land M."/>
            <person name="Ivanova N."/>
            <person name="Rohde M."/>
            <person name="Goker M."/>
            <person name="Detter J.C."/>
            <person name="Li W.J."/>
            <person name="Kyrpides N.C."/>
            <person name="Woyke T."/>
        </authorList>
    </citation>
    <scope>NUCLEOTIDE SEQUENCE [LARGE SCALE GENOMIC DNA]</scope>
    <source>
        <strain evidence="11 12">XMU15</strain>
    </source>
</reference>
<dbReference type="InterPro" id="IPR050979">
    <property type="entry name" value="LD-transpeptidase"/>
</dbReference>
<dbReference type="GO" id="GO:0005576">
    <property type="term" value="C:extracellular region"/>
    <property type="evidence" value="ECO:0007669"/>
    <property type="project" value="TreeGrafter"/>
</dbReference>
<sequence>MERTEIPRDSAARTIRRGRSVAPSRLLAAVGAAVLALLVAGCGGGSDAGQANAAGKPDQAALPEATTYGDIPQAPKDPEPGAATDGEVLHPKRELVVHDGVDGTPIARLPVKQISSPTWVPVIKREGDWAQILLPSRPNGASGWINTAGDAVESANNDYVVNVDRQNFSLEIVKGDQQLGEWTIGIGEPDYPTPAGRAFIIASIKETVNDYSPIVLPLSAHSESHTTFGGGPGTVGIHTWPDNSFVGKANSDGCIRVTKEALDELVKLPLGTMVNIV</sequence>
<dbReference type="GO" id="GO:0071555">
    <property type="term" value="P:cell wall organization"/>
    <property type="evidence" value="ECO:0007669"/>
    <property type="project" value="UniProtKB-UniRule"/>
</dbReference>
<comment type="similarity">
    <text evidence="2">Belongs to the YkuD family.</text>
</comment>
<dbReference type="Gene3D" id="2.40.440.10">
    <property type="entry name" value="L,D-transpeptidase catalytic domain-like"/>
    <property type="match status" value="1"/>
</dbReference>
<dbReference type="EMBL" id="CM001439">
    <property type="protein sequence ID" value="EHR53198.1"/>
    <property type="molecule type" value="Genomic_DNA"/>
</dbReference>
<dbReference type="HOGENOM" id="CLU_073013_1_0_11"/>
<dbReference type="InterPro" id="IPR005490">
    <property type="entry name" value="LD_TPept_cat_dom"/>
</dbReference>
<dbReference type="InterPro" id="IPR038063">
    <property type="entry name" value="Transpep_catalytic_dom"/>
</dbReference>
<name>H5X269_9PSEU</name>
<feature type="active site" description="Proton donor/acceptor" evidence="9">
    <location>
        <position position="238"/>
    </location>
</feature>
<keyword evidence="12" id="KW-1185">Reference proteome</keyword>
<evidence type="ECO:0000259" key="10">
    <source>
        <dbReference type="PROSITE" id="PS52029"/>
    </source>
</evidence>
<evidence type="ECO:0000256" key="4">
    <source>
        <dbReference type="ARBA" id="ARBA00022679"/>
    </source>
</evidence>
<feature type="active site" description="Nucleophile" evidence="9">
    <location>
        <position position="254"/>
    </location>
</feature>
<evidence type="ECO:0000256" key="1">
    <source>
        <dbReference type="ARBA" id="ARBA00004752"/>
    </source>
</evidence>